<proteinExistence type="predicted"/>
<keyword evidence="2" id="KW-0812">Transmembrane</keyword>
<evidence type="ECO:0000256" key="2">
    <source>
        <dbReference type="SAM" id="Phobius"/>
    </source>
</evidence>
<evidence type="ECO:0000313" key="3">
    <source>
        <dbReference type="EMBL" id="KAK5627505.1"/>
    </source>
</evidence>
<feature type="compositionally biased region" description="Polar residues" evidence="1">
    <location>
        <begin position="42"/>
        <end position="51"/>
    </location>
</feature>
<protein>
    <submittedName>
        <fullName evidence="3">Uncharacterized protein</fullName>
    </submittedName>
</protein>
<dbReference type="AlphaFoldDB" id="A0AAN7U8F5"/>
<comment type="caution">
    <text evidence="3">The sequence shown here is derived from an EMBL/GenBank/DDBJ whole genome shotgun (WGS) entry which is preliminary data.</text>
</comment>
<keyword evidence="2" id="KW-1133">Transmembrane helix</keyword>
<feature type="transmembrane region" description="Helical" evidence="2">
    <location>
        <begin position="572"/>
        <end position="595"/>
    </location>
</feature>
<evidence type="ECO:0000256" key="1">
    <source>
        <dbReference type="SAM" id="MobiDB-lite"/>
    </source>
</evidence>
<evidence type="ECO:0000313" key="4">
    <source>
        <dbReference type="Proteomes" id="UP001305414"/>
    </source>
</evidence>
<dbReference type="EMBL" id="JAWHQM010000005">
    <property type="protein sequence ID" value="KAK5627505.1"/>
    <property type="molecule type" value="Genomic_DNA"/>
</dbReference>
<keyword evidence="4" id="KW-1185">Reference proteome</keyword>
<gene>
    <name evidence="3" type="ORF">RRF57_003220</name>
</gene>
<feature type="transmembrane region" description="Helical" evidence="2">
    <location>
        <begin position="109"/>
        <end position="130"/>
    </location>
</feature>
<dbReference type="Proteomes" id="UP001305414">
    <property type="component" value="Unassembled WGS sequence"/>
</dbReference>
<feature type="compositionally biased region" description="Polar residues" evidence="1">
    <location>
        <begin position="1"/>
        <end position="12"/>
    </location>
</feature>
<reference evidence="3 4" key="1">
    <citation type="submission" date="2023-10" db="EMBL/GenBank/DDBJ databases">
        <title>Draft genome sequence of Xylaria bambusicola isolate GMP-LS, the root and basal stem rot pathogen of sugarcane in Indonesia.</title>
        <authorList>
            <person name="Selvaraj P."/>
            <person name="Muralishankar V."/>
            <person name="Muruganantham S."/>
            <person name="Sp S."/>
            <person name="Haryani S."/>
            <person name="Lau K.J.X."/>
            <person name="Naqvi N.I."/>
        </authorList>
    </citation>
    <scope>NUCLEOTIDE SEQUENCE [LARGE SCALE GENOMIC DNA]</scope>
    <source>
        <strain evidence="3">GMP-LS</strain>
    </source>
</reference>
<accession>A0AAN7U8F5</accession>
<feature type="compositionally biased region" description="Basic and acidic residues" evidence="1">
    <location>
        <begin position="20"/>
        <end position="29"/>
    </location>
</feature>
<name>A0AAN7U8F5_9PEZI</name>
<feature type="compositionally biased region" description="Basic and acidic residues" evidence="1">
    <location>
        <begin position="68"/>
        <end position="80"/>
    </location>
</feature>
<feature type="region of interest" description="Disordered" evidence="1">
    <location>
        <begin position="1"/>
        <end position="51"/>
    </location>
</feature>
<keyword evidence="2" id="KW-0472">Membrane</keyword>
<sequence length="643" mass="70762">MCRLLSNSSPNFKSIMAQQDPDHSIRQKVDASSTEEIILPSHHSQGLNDQDSAPEIAESAATVSLRDTQGHEGDSSKTAEQKTPPRKIKPQSWWLMMKESRLGYTWKQLLINVLILALLAVVVVFVRATYDAERNSEKKLALDRLMKTNVSTTLGVLRVSQGILSTLTSLSIIESLVALQWSMIESRRGLGYLDLLALSPTSGIAGALKLICSPITKGSSKAYALLRYNIPLLKLPTPRLIMQGLPIPRLLLISLVWISVNTALTTVYDTASTYNATAGVGPFNHSLVQPFMDALHQNAPDYPYEILPYTYYAAVYTLVLNPLVTSISKPLSCKGGSCMSYLLSGGLEYVAPWVPQGHTDHELVKINKVPSIQLDFEISSNSSFSESECETFGEHGITIGIRLCVTESQTSNALIRADGDSCGGNETRPNITTTLSAFTRSATIVAARSNYSIIDVADISAPLLLPDFEIDSYRIALNWLLNYSAAAIPAPSSVAQSFWSSTDQLMDPSTYGILQQNFQSILAFPFWLFNNNNWGNIELRSNQITPSLPPQFYTEASIVAPFTKIRFNRSMFALFLALQGLATFFCWATLCWLWLGPKIVTKMSLWSLFDVAYKTDVQGEEKANFQSLTTPGVIGAMKTATCT</sequence>
<organism evidence="3 4">
    <name type="scientific">Xylaria bambusicola</name>
    <dbReference type="NCBI Taxonomy" id="326684"/>
    <lineage>
        <taxon>Eukaryota</taxon>
        <taxon>Fungi</taxon>
        <taxon>Dikarya</taxon>
        <taxon>Ascomycota</taxon>
        <taxon>Pezizomycotina</taxon>
        <taxon>Sordariomycetes</taxon>
        <taxon>Xylariomycetidae</taxon>
        <taxon>Xylariales</taxon>
        <taxon>Xylariaceae</taxon>
        <taxon>Xylaria</taxon>
    </lineage>
</organism>
<feature type="region of interest" description="Disordered" evidence="1">
    <location>
        <begin position="64"/>
        <end position="85"/>
    </location>
</feature>